<keyword evidence="1" id="KW-0175">Coiled coil</keyword>
<evidence type="ECO:0000256" key="1">
    <source>
        <dbReference type="SAM" id="Coils"/>
    </source>
</evidence>
<evidence type="ECO:0000256" key="2">
    <source>
        <dbReference type="SAM" id="MobiDB-lite"/>
    </source>
</evidence>
<proteinExistence type="predicted"/>
<protein>
    <submittedName>
        <fullName evidence="3">Uncharacterized protein</fullName>
    </submittedName>
</protein>
<feature type="compositionally biased region" description="Polar residues" evidence="2">
    <location>
        <begin position="107"/>
        <end position="124"/>
    </location>
</feature>
<reference evidence="3" key="1">
    <citation type="submission" date="2014-09" db="EMBL/GenBank/DDBJ databases">
        <authorList>
            <person name="Magalhaes I.L.F."/>
            <person name="Oliveira U."/>
            <person name="Santos F.R."/>
            <person name="Vidigal T.H.D.A."/>
            <person name="Brescovit A.D."/>
            <person name="Santos A.J."/>
        </authorList>
    </citation>
    <scope>NUCLEOTIDE SEQUENCE</scope>
</reference>
<dbReference type="EMBL" id="GBRD01011513">
    <property type="protein sequence ID" value="JAG54311.1"/>
    <property type="molecule type" value="Transcribed_RNA"/>
</dbReference>
<feature type="non-terminal residue" evidence="3">
    <location>
        <position position="1"/>
    </location>
</feature>
<feature type="coiled-coil region" evidence="1">
    <location>
        <begin position="67"/>
        <end position="101"/>
    </location>
</feature>
<accession>A0A0K8SLW8</accession>
<feature type="region of interest" description="Disordered" evidence="2">
    <location>
        <begin position="101"/>
        <end position="195"/>
    </location>
</feature>
<feature type="non-terminal residue" evidence="3">
    <location>
        <position position="195"/>
    </location>
</feature>
<feature type="compositionally biased region" description="Polar residues" evidence="2">
    <location>
        <begin position="161"/>
        <end position="170"/>
    </location>
</feature>
<name>A0A0K8SLW8_LYGHE</name>
<evidence type="ECO:0000313" key="3">
    <source>
        <dbReference type="EMBL" id="JAG54311.1"/>
    </source>
</evidence>
<feature type="compositionally biased region" description="Low complexity" evidence="2">
    <location>
        <begin position="144"/>
        <end position="160"/>
    </location>
</feature>
<dbReference type="AlphaFoldDB" id="A0A0K8SLW8"/>
<sequence length="195" mass="22301">EKAIDYAWVGMLPEYRKAMRSLQRTQGEAKTREALLKLAVEVDVEIAEDAVYTQTGLNAAELTVQGMEEADEQISELYDRMGKLQVTLQKVVDKIEDLEERGRTRNKGNQDFRGNSYKSGNYRGNNLGRAPWNSGPYQPPPWAQNPWNQSSNWNNQSRRPVSTNNNSYSRNEFKGRNRSPGPSNNDAYRRNENQG</sequence>
<organism evidence="3">
    <name type="scientific">Lygus hesperus</name>
    <name type="common">Western plant bug</name>
    <dbReference type="NCBI Taxonomy" id="30085"/>
    <lineage>
        <taxon>Eukaryota</taxon>
        <taxon>Metazoa</taxon>
        <taxon>Ecdysozoa</taxon>
        <taxon>Arthropoda</taxon>
        <taxon>Hexapoda</taxon>
        <taxon>Insecta</taxon>
        <taxon>Pterygota</taxon>
        <taxon>Neoptera</taxon>
        <taxon>Paraneoptera</taxon>
        <taxon>Hemiptera</taxon>
        <taxon>Heteroptera</taxon>
        <taxon>Panheteroptera</taxon>
        <taxon>Cimicomorpha</taxon>
        <taxon>Miridae</taxon>
        <taxon>Mirini</taxon>
        <taxon>Lygus</taxon>
    </lineage>
</organism>